<feature type="chain" id="PRO_5030830566" evidence="2">
    <location>
        <begin position="22"/>
        <end position="98"/>
    </location>
</feature>
<organism evidence="3 4">
    <name type="scientific">Paraburkholderia bannensis</name>
    <dbReference type="NCBI Taxonomy" id="765414"/>
    <lineage>
        <taxon>Bacteria</taxon>
        <taxon>Pseudomonadati</taxon>
        <taxon>Pseudomonadota</taxon>
        <taxon>Betaproteobacteria</taxon>
        <taxon>Burkholderiales</taxon>
        <taxon>Burkholderiaceae</taxon>
        <taxon>Paraburkholderia</taxon>
    </lineage>
</organism>
<evidence type="ECO:0000256" key="1">
    <source>
        <dbReference type="SAM" id="MobiDB-lite"/>
    </source>
</evidence>
<gene>
    <name evidence="3" type="ORF">F4827_005537</name>
</gene>
<dbReference type="EMBL" id="JACHBW010000019">
    <property type="protein sequence ID" value="MBB6105667.1"/>
    <property type="molecule type" value="Genomic_DNA"/>
</dbReference>
<dbReference type="AlphaFoldDB" id="A0A7W9U286"/>
<name>A0A7W9U286_9BURK</name>
<proteinExistence type="predicted"/>
<protein>
    <submittedName>
        <fullName evidence="3">Ni/Co efflux regulator RcnB</fullName>
    </submittedName>
</protein>
<dbReference type="RefSeq" id="WP_260175452.1">
    <property type="nucleotide sequence ID" value="NZ_JACHBW010000019.1"/>
</dbReference>
<accession>A0A7W9U286</accession>
<sequence>MKKSSIAILVSLSAFASIASAQNADNGIQMSNDPARAAQVEEHARNVQAQPATMQFDEGSDVAKASPQKAKSHHKHGATQSKSKKKHAHKAEKAHVAQ</sequence>
<dbReference type="Proteomes" id="UP000571554">
    <property type="component" value="Unassembled WGS sequence"/>
</dbReference>
<evidence type="ECO:0000313" key="3">
    <source>
        <dbReference type="EMBL" id="MBB6105667.1"/>
    </source>
</evidence>
<keyword evidence="4" id="KW-1185">Reference proteome</keyword>
<feature type="signal peptide" evidence="2">
    <location>
        <begin position="1"/>
        <end position="21"/>
    </location>
</feature>
<keyword evidence="2" id="KW-0732">Signal</keyword>
<feature type="region of interest" description="Disordered" evidence="1">
    <location>
        <begin position="24"/>
        <end position="98"/>
    </location>
</feature>
<feature type="compositionally biased region" description="Basic residues" evidence="1">
    <location>
        <begin position="70"/>
        <end position="90"/>
    </location>
</feature>
<evidence type="ECO:0000313" key="4">
    <source>
        <dbReference type="Proteomes" id="UP000571554"/>
    </source>
</evidence>
<comment type="caution">
    <text evidence="3">The sequence shown here is derived from an EMBL/GenBank/DDBJ whole genome shotgun (WGS) entry which is preliminary data.</text>
</comment>
<reference evidence="3 4" key="1">
    <citation type="submission" date="2020-08" db="EMBL/GenBank/DDBJ databases">
        <title>Above-ground endophytic microbial communities from plants in different locations in the United States.</title>
        <authorList>
            <person name="Frank C."/>
        </authorList>
    </citation>
    <scope>NUCLEOTIDE SEQUENCE [LARGE SCALE GENOMIC DNA]</scope>
    <source>
        <strain evidence="3 4">WP4_2_2</strain>
    </source>
</reference>
<evidence type="ECO:0000256" key="2">
    <source>
        <dbReference type="SAM" id="SignalP"/>
    </source>
</evidence>